<dbReference type="Gene3D" id="3.30.10.20">
    <property type="match status" value="1"/>
</dbReference>
<sequence>MVPYPDLTGSTLDLAKRQLVALDLKINTIQYRPYVAHDAILESWVNGERIEVRQSISKGSGVDLIVGKL</sequence>
<comment type="caution">
    <text evidence="1">The sequence shown here is derived from an EMBL/GenBank/DDBJ whole genome shotgun (WGS) entry which is preliminary data.</text>
</comment>
<dbReference type="RefSeq" id="WP_254151608.1">
    <property type="nucleotide sequence ID" value="NZ_JAHESD010000002.1"/>
</dbReference>
<accession>A0ABS5VKE8</accession>
<evidence type="ECO:0000313" key="1">
    <source>
        <dbReference type="EMBL" id="MBT1701912.1"/>
    </source>
</evidence>
<evidence type="ECO:0000313" key="2">
    <source>
        <dbReference type="Proteomes" id="UP000772618"/>
    </source>
</evidence>
<keyword evidence="2" id="KW-1185">Reference proteome</keyword>
<name>A0ABS5VKE8_9BACT</name>
<organism evidence="1 2">
    <name type="scientific">Chryseosolibacter indicus</name>
    <dbReference type="NCBI Taxonomy" id="2782351"/>
    <lineage>
        <taxon>Bacteria</taxon>
        <taxon>Pseudomonadati</taxon>
        <taxon>Bacteroidota</taxon>
        <taxon>Cytophagia</taxon>
        <taxon>Cytophagales</taxon>
        <taxon>Chryseotaleaceae</taxon>
        <taxon>Chryseosolibacter</taxon>
    </lineage>
</organism>
<proteinExistence type="predicted"/>
<dbReference type="EMBL" id="JAHESD010000002">
    <property type="protein sequence ID" value="MBT1701912.1"/>
    <property type="molecule type" value="Genomic_DNA"/>
</dbReference>
<gene>
    <name evidence="1" type="ORF">KK060_01395</name>
</gene>
<reference evidence="1 2" key="1">
    <citation type="submission" date="2021-05" db="EMBL/GenBank/DDBJ databases">
        <title>A Polyphasic approach of four new species of the genus Ohtaekwangia: Ohtaekwangia histidinii sp. nov., Ohtaekwangia cretensis sp. nov., Ohtaekwangia indiensis sp. nov., Ohtaekwangia reichenbachii sp. nov. from diverse environment.</title>
        <authorList>
            <person name="Octaviana S."/>
        </authorList>
    </citation>
    <scope>NUCLEOTIDE SEQUENCE [LARGE SCALE GENOMIC DNA]</scope>
    <source>
        <strain evidence="1 2">PWU20</strain>
    </source>
</reference>
<protein>
    <submittedName>
        <fullName evidence="1">PASTA domain-containing protein</fullName>
    </submittedName>
</protein>
<dbReference type="Proteomes" id="UP000772618">
    <property type="component" value="Unassembled WGS sequence"/>
</dbReference>